<name>A0A9X4SA47_9BURK</name>
<comment type="caution">
    <text evidence="1">The sequence shown here is derived from an EMBL/GenBank/DDBJ whole genome shotgun (WGS) entry which is preliminary data.</text>
</comment>
<gene>
    <name evidence="1" type="ORF">H010_19874</name>
</gene>
<accession>A0A9X4SA47</accession>
<organism evidence="1 2">
    <name type="scientific">Hydrogenophaga taeniospiralis CCUG 15921</name>
    <dbReference type="NCBI Taxonomy" id="1281780"/>
    <lineage>
        <taxon>Bacteria</taxon>
        <taxon>Pseudomonadati</taxon>
        <taxon>Pseudomonadota</taxon>
        <taxon>Betaproteobacteria</taxon>
        <taxon>Burkholderiales</taxon>
        <taxon>Comamonadaceae</taxon>
        <taxon>Hydrogenophaga</taxon>
    </lineage>
</organism>
<dbReference type="EMBL" id="AOGK01000022">
    <property type="protein sequence ID" value="MDG5977525.1"/>
    <property type="molecule type" value="Genomic_DNA"/>
</dbReference>
<protein>
    <submittedName>
        <fullName evidence="1">Uncharacterized protein</fullName>
    </submittedName>
</protein>
<sequence>MDKLAFALGAVALGLLISVLSVQAFYWVFPAQPSAEVLRLQKEAGQRPLQFDNGRRLAGLLAPQGEDPLDVGRCLFPDAEERERAALAGDLAEYSPREEDPLLQEKCLKGQPPLALPATVADAKAAPSWALEDWLKLGRETPDPTLLVRAQTVWNGGDRRLGTVFFSPAADQRPLSMLDQWRMAVAVLKWHNGSRGEALEIWSASGQDAMRSAEGDLIASMVSTTTLSRLLLSLQTAVWSSATLDATEANQAMQIASAAEGLPQAVHRSMIGEWQMVETTYRTLASSAAHSETSGESTQRTREMGWTPVFKSLVYEPVDTVNRFTEKFEADRSAVLAAANGQAAQAVEPDKPCDWMGAWWHVCRPYERNPFGRYLVRSEPPDYTFYGTRIADLRNLAAATRLTIEVRRQGLTGEALTRFIASAPEGMRDVFTQQAFAYNPQTRKLYIVLREKSHVLGAPGTYELSL</sequence>
<reference evidence="1" key="1">
    <citation type="submission" date="2013-01" db="EMBL/GenBank/DDBJ databases">
        <title>Genome draft of Hydrogenophaga taeniospiralis 2K1.</title>
        <authorList>
            <person name="Gomila M."/>
            <person name="Lalucat J."/>
        </authorList>
    </citation>
    <scope>NUCLEOTIDE SEQUENCE</scope>
    <source>
        <strain evidence="1">CCUG 15921</strain>
    </source>
</reference>
<keyword evidence="2" id="KW-1185">Reference proteome</keyword>
<dbReference type="AlphaFoldDB" id="A0A9X4SA47"/>
<evidence type="ECO:0000313" key="2">
    <source>
        <dbReference type="Proteomes" id="UP001152876"/>
    </source>
</evidence>
<dbReference type="Proteomes" id="UP001152876">
    <property type="component" value="Unassembled WGS sequence"/>
</dbReference>
<proteinExistence type="predicted"/>
<evidence type="ECO:0000313" key="1">
    <source>
        <dbReference type="EMBL" id="MDG5977525.1"/>
    </source>
</evidence>